<gene>
    <name evidence="1" type="ORF">MPNT_50149</name>
</gene>
<evidence type="ECO:0008006" key="3">
    <source>
        <dbReference type="Google" id="ProtNLM"/>
    </source>
</evidence>
<organism evidence="1 2">
    <name type="scientific">Candidatus Methylacidithermus pantelleriae</name>
    <dbReference type="NCBI Taxonomy" id="2744239"/>
    <lineage>
        <taxon>Bacteria</taxon>
        <taxon>Pseudomonadati</taxon>
        <taxon>Verrucomicrobiota</taxon>
        <taxon>Methylacidiphilae</taxon>
        <taxon>Methylacidiphilales</taxon>
        <taxon>Methylacidiphilaceae</taxon>
        <taxon>Candidatus Methylacidithermus</taxon>
    </lineage>
</organism>
<dbReference type="RefSeq" id="WP_174582354.1">
    <property type="nucleotide sequence ID" value="NZ_CAJNOB010000045.1"/>
</dbReference>
<sequence>MVGVVRYAGARGYPRSWRGFAGILLRDTAGIVGGKRKGCAVVLVWPIRPPTFRVDSPRIRLPSINWVWISQEVCFRGRLKRVTVSREGERWFALVLVRTDDIQKVEHSKRRVAVDFGITMLAMRE</sequence>
<evidence type="ECO:0000313" key="2">
    <source>
        <dbReference type="Proteomes" id="UP000663859"/>
    </source>
</evidence>
<dbReference type="Proteomes" id="UP000663859">
    <property type="component" value="Unassembled WGS sequence"/>
</dbReference>
<keyword evidence="2" id="KW-1185">Reference proteome</keyword>
<comment type="caution">
    <text evidence="1">The sequence shown here is derived from an EMBL/GenBank/DDBJ whole genome shotgun (WGS) entry which is preliminary data.</text>
</comment>
<reference evidence="1" key="1">
    <citation type="submission" date="2021-02" db="EMBL/GenBank/DDBJ databases">
        <authorList>
            <person name="Cremers G."/>
            <person name="Picone N."/>
        </authorList>
    </citation>
    <scope>NUCLEOTIDE SEQUENCE</scope>
    <source>
        <strain evidence="1">PQ17</strain>
    </source>
</reference>
<proteinExistence type="predicted"/>
<accession>A0A8J2BQT0</accession>
<dbReference type="AlphaFoldDB" id="A0A8J2BQT0"/>
<protein>
    <recommendedName>
        <fullName evidence="3">Transposase</fullName>
    </recommendedName>
</protein>
<dbReference type="EMBL" id="CAJNOB010000045">
    <property type="protein sequence ID" value="CAF0702661.1"/>
    <property type="molecule type" value="Genomic_DNA"/>
</dbReference>
<name>A0A8J2BQT0_9BACT</name>
<evidence type="ECO:0000313" key="1">
    <source>
        <dbReference type="EMBL" id="CAF0702661.1"/>
    </source>
</evidence>